<dbReference type="GO" id="GO:0046540">
    <property type="term" value="C:U4/U6 x U5 tri-snRNP complex"/>
    <property type="evidence" value="ECO:0007669"/>
    <property type="project" value="TreeGrafter"/>
</dbReference>
<dbReference type="GO" id="GO:0005794">
    <property type="term" value="C:Golgi apparatus"/>
    <property type="evidence" value="ECO:0007669"/>
    <property type="project" value="UniProtKB-SubCell"/>
</dbReference>
<keyword evidence="8" id="KW-0653">Protein transport</keyword>
<dbReference type="Pfam" id="PF00025">
    <property type="entry name" value="Arf"/>
    <property type="match status" value="1"/>
</dbReference>
<dbReference type="InterPro" id="IPR014906">
    <property type="entry name" value="PRP4-like"/>
</dbReference>
<dbReference type="GO" id="GO:0030621">
    <property type="term" value="F:U4 snRNA binding"/>
    <property type="evidence" value="ECO:0007669"/>
    <property type="project" value="TreeGrafter"/>
</dbReference>
<dbReference type="CDD" id="cd04155">
    <property type="entry name" value="Arl3"/>
    <property type="match status" value="1"/>
</dbReference>
<evidence type="ECO:0000256" key="7">
    <source>
        <dbReference type="ARBA" id="ARBA00022741"/>
    </source>
</evidence>
<evidence type="ECO:0000259" key="16">
    <source>
        <dbReference type="SMART" id="SM00500"/>
    </source>
</evidence>
<dbReference type="GO" id="GO:0017070">
    <property type="term" value="F:U6 snRNA binding"/>
    <property type="evidence" value="ECO:0007669"/>
    <property type="project" value="TreeGrafter"/>
</dbReference>
<gene>
    <name evidence="17" type="ORF">FSP39_020089</name>
</gene>
<dbReference type="SMART" id="SM00177">
    <property type="entry name" value="ARF"/>
    <property type="match status" value="1"/>
</dbReference>
<keyword evidence="3" id="KW-0813">Transport</keyword>
<reference evidence="17" key="1">
    <citation type="submission" date="2019-08" db="EMBL/GenBank/DDBJ databases">
        <title>The improved chromosome-level genome for the pearl oyster Pinctada fucata martensii using PacBio sequencing and Hi-C.</title>
        <authorList>
            <person name="Zheng Z."/>
        </authorList>
    </citation>
    <scope>NUCLEOTIDE SEQUENCE</scope>
    <source>
        <strain evidence="17">ZZ-2019</strain>
        <tissue evidence="17">Adductor muscle</tissue>
    </source>
</reference>
<feature type="repeat" description="WD" evidence="15">
    <location>
        <begin position="650"/>
        <end position="682"/>
    </location>
</feature>
<dbReference type="InterPro" id="IPR036285">
    <property type="entry name" value="PRP4-like_sf"/>
</dbReference>
<dbReference type="InterPro" id="IPR005225">
    <property type="entry name" value="Small_GTP-bd"/>
</dbReference>
<keyword evidence="14" id="KW-0479">Metal-binding</keyword>
<accession>A0AA88XTN8</accession>
<dbReference type="SMART" id="SM00178">
    <property type="entry name" value="SAR"/>
    <property type="match status" value="1"/>
</dbReference>
<feature type="repeat" description="WD" evidence="15">
    <location>
        <begin position="608"/>
        <end position="649"/>
    </location>
</feature>
<dbReference type="InterPro" id="IPR015943">
    <property type="entry name" value="WD40/YVTN_repeat-like_dom_sf"/>
</dbReference>
<dbReference type="InterPro" id="IPR036322">
    <property type="entry name" value="WD40_repeat_dom_sf"/>
</dbReference>
<dbReference type="CDD" id="cd00200">
    <property type="entry name" value="WD40"/>
    <property type="match status" value="1"/>
</dbReference>
<dbReference type="FunFam" id="2.130.10.10:FF:000411">
    <property type="entry name" value="U4/U6 small nuclear ribonucleoprotein Prp4"/>
    <property type="match status" value="1"/>
</dbReference>
<dbReference type="InterPro" id="IPR001680">
    <property type="entry name" value="WD40_rpt"/>
</dbReference>
<evidence type="ECO:0000256" key="13">
    <source>
        <dbReference type="PIRSR" id="PIRSR606689-1"/>
    </source>
</evidence>
<keyword evidence="4 15" id="KW-0853">WD repeat</keyword>
<dbReference type="InterPro" id="IPR006689">
    <property type="entry name" value="Small_GTPase_ARF/SAR"/>
</dbReference>
<dbReference type="GO" id="GO:0015031">
    <property type="term" value="P:protein transport"/>
    <property type="evidence" value="ECO:0007669"/>
    <property type="project" value="UniProtKB-KW"/>
</dbReference>
<organism evidence="17 18">
    <name type="scientific">Pinctada imbricata</name>
    <name type="common">Atlantic pearl-oyster</name>
    <name type="synonym">Pinctada martensii</name>
    <dbReference type="NCBI Taxonomy" id="66713"/>
    <lineage>
        <taxon>Eukaryota</taxon>
        <taxon>Metazoa</taxon>
        <taxon>Spiralia</taxon>
        <taxon>Lophotrochozoa</taxon>
        <taxon>Mollusca</taxon>
        <taxon>Bivalvia</taxon>
        <taxon>Autobranchia</taxon>
        <taxon>Pteriomorphia</taxon>
        <taxon>Pterioida</taxon>
        <taxon>Pterioidea</taxon>
        <taxon>Pteriidae</taxon>
        <taxon>Pinctada</taxon>
    </lineage>
</organism>
<evidence type="ECO:0000256" key="8">
    <source>
        <dbReference type="ARBA" id="ARBA00022927"/>
    </source>
</evidence>
<evidence type="ECO:0000256" key="9">
    <source>
        <dbReference type="ARBA" id="ARBA00023034"/>
    </source>
</evidence>
<dbReference type="PROSITE" id="PS50082">
    <property type="entry name" value="WD_REPEATS_2"/>
    <property type="match status" value="6"/>
</dbReference>
<evidence type="ECO:0000256" key="2">
    <source>
        <dbReference type="ARBA" id="ARBA00010290"/>
    </source>
</evidence>
<protein>
    <recommendedName>
        <fullName evidence="12">ADP-ribosylation factor-like protein 3</fullName>
    </recommendedName>
</protein>
<evidence type="ECO:0000256" key="12">
    <source>
        <dbReference type="ARBA" id="ARBA00040616"/>
    </source>
</evidence>
<dbReference type="PRINTS" id="PR00328">
    <property type="entry name" value="SAR1GTPBP"/>
</dbReference>
<feature type="repeat" description="WD" evidence="15">
    <location>
        <begin position="473"/>
        <end position="522"/>
    </location>
</feature>
<dbReference type="NCBIfam" id="TIGR00231">
    <property type="entry name" value="small_GTP"/>
    <property type="match status" value="1"/>
</dbReference>
<dbReference type="PROSITE" id="PS51417">
    <property type="entry name" value="ARF"/>
    <property type="match status" value="1"/>
</dbReference>
<dbReference type="Gene3D" id="3.40.50.300">
    <property type="entry name" value="P-loop containing nucleotide triphosphate hydrolases"/>
    <property type="match status" value="1"/>
</dbReference>
<dbReference type="GO" id="GO:0046872">
    <property type="term" value="F:metal ion binding"/>
    <property type="evidence" value="ECO:0007669"/>
    <property type="project" value="UniProtKB-KW"/>
</dbReference>
<dbReference type="FunFam" id="3.40.50.300:FF:000281">
    <property type="entry name" value="ADP-ribosylation factor-like protein 3"/>
    <property type="match status" value="1"/>
</dbReference>
<comment type="caution">
    <text evidence="17">The sequence shown here is derived from an EMBL/GenBank/DDBJ whole genome shotgun (WGS) entry which is preliminary data.</text>
</comment>
<dbReference type="PANTHER" id="PTHR19846:SF0">
    <property type="entry name" value="PRE-MRNA PROCESSING FACTOR 4"/>
    <property type="match status" value="1"/>
</dbReference>
<evidence type="ECO:0000256" key="11">
    <source>
        <dbReference type="ARBA" id="ARBA00023288"/>
    </source>
</evidence>
<dbReference type="PROSITE" id="PS50294">
    <property type="entry name" value="WD_REPEATS_REGION"/>
    <property type="match status" value="3"/>
</dbReference>
<dbReference type="PANTHER" id="PTHR19846">
    <property type="entry name" value="WD40 REPEAT PROTEIN"/>
    <property type="match status" value="1"/>
</dbReference>
<dbReference type="Proteomes" id="UP001186944">
    <property type="component" value="Unassembled WGS sequence"/>
</dbReference>
<dbReference type="GO" id="GO:0003924">
    <property type="term" value="F:GTPase activity"/>
    <property type="evidence" value="ECO:0007669"/>
    <property type="project" value="InterPro"/>
</dbReference>
<evidence type="ECO:0000256" key="1">
    <source>
        <dbReference type="ARBA" id="ARBA00004555"/>
    </source>
</evidence>
<evidence type="ECO:0000256" key="4">
    <source>
        <dbReference type="ARBA" id="ARBA00022574"/>
    </source>
</evidence>
<feature type="repeat" description="WD" evidence="15">
    <location>
        <begin position="531"/>
        <end position="565"/>
    </location>
</feature>
<feature type="binding site" evidence="13">
    <location>
        <begin position="134"/>
        <end position="137"/>
    </location>
    <ligand>
        <name>GTP</name>
        <dbReference type="ChEBI" id="CHEBI:37565"/>
    </ligand>
</feature>
<feature type="repeat" description="WD" evidence="15">
    <location>
        <begin position="566"/>
        <end position="607"/>
    </location>
</feature>
<dbReference type="Pfam" id="PF00400">
    <property type="entry name" value="WD40"/>
    <property type="match status" value="7"/>
</dbReference>
<dbReference type="SMART" id="SM00500">
    <property type="entry name" value="SFM"/>
    <property type="match status" value="1"/>
</dbReference>
<dbReference type="SUPFAM" id="SSF52540">
    <property type="entry name" value="P-loop containing nucleoside triphosphate hydrolases"/>
    <property type="match status" value="1"/>
</dbReference>
<evidence type="ECO:0000313" key="18">
    <source>
        <dbReference type="Proteomes" id="UP001186944"/>
    </source>
</evidence>
<keyword evidence="9" id="KW-0333">Golgi apparatus</keyword>
<sequence>MSCCVFIQGLLSLIRKLKGNSEAKEIRVLLLGLDNAGKTTLLKSLASEEVKNITPTQGFNIKSVSQSGFKLNVWDIGGQRKIRPYWRNYFENTDILIYVVDSADKTRMEECGQELNELLEEDKLQGVPVLIYANKQDLLTAQPASEVTSLLGLHGIRDRKWQIQPCSAMTQEGLTYNAAHKDFKPRGFLLYPVSLNGEHLWKAFKIDCFYDDPEFSDDEDSFDVPQVKKLKPVVYGSLEEKERQRIESGTSSGSLAVDAIEAGKAAGNINISSGGTYDIAEQSTDNHAELIAELEKRKKARQIQVSTDDYEVKANLRQLGEPICLFGEGPADRRERLRRILAEIGTEALKKKREEEALEKKKREEENITWYHEGSDSLRNARFWIAKYSLPRAKTRVLQQKEHKREPEAKRNAQNQDLQKRLRAVSNECSQIGDERPLSFCQFSPDSKLLAVASWSGLCKLWSIPDCQLVRQLRGHNCNVGAIVFHPQATLTLDDNACCMASCSQDGSVKLWNLVSDEPIADIEGHSPYRVSRLQYHPSGRFLGTCCFDNSWRLWDLEVQEEILHQEGHSKPVYDISFQHDGALVSTAGMDGFGRVWDLRTGRCIMFMEGHLKALLSVDFSYDGYHVATGSEDNTAKIWDLRQLKCIYTIPAHTNLVSKLRFQPYHSNYLVTSSYDCTSKIWAHPTWAPLKTLAGHEGKVMGVDISPDLKYIASASYDRTFKLWASEALGGI</sequence>
<dbReference type="InterPro" id="IPR027417">
    <property type="entry name" value="P-loop_NTPase"/>
</dbReference>
<dbReference type="SMART" id="SM00320">
    <property type="entry name" value="WD40"/>
    <property type="match status" value="7"/>
</dbReference>
<feature type="binding site" evidence="14">
    <location>
        <position position="56"/>
    </location>
    <ligand>
        <name>Mg(2+)</name>
        <dbReference type="ChEBI" id="CHEBI:18420"/>
    </ligand>
</feature>
<comment type="similarity">
    <text evidence="2">Belongs to the small GTPase superfamily. Arf family.</text>
</comment>
<dbReference type="InterPro" id="IPR020472">
    <property type="entry name" value="WD40_PAC1"/>
</dbReference>
<proteinExistence type="inferred from homology"/>
<evidence type="ECO:0000256" key="10">
    <source>
        <dbReference type="ARBA" id="ARBA00023134"/>
    </source>
</evidence>
<evidence type="ECO:0000256" key="5">
    <source>
        <dbReference type="ARBA" id="ARBA00022707"/>
    </source>
</evidence>
<feature type="domain" description="Pre-mRNA processing factor 4 (PRP4)-like" evidence="16">
    <location>
        <begin position="307"/>
        <end position="359"/>
    </location>
</feature>
<dbReference type="PROSITE" id="PS00678">
    <property type="entry name" value="WD_REPEATS_1"/>
    <property type="match status" value="2"/>
</dbReference>
<evidence type="ECO:0000256" key="3">
    <source>
        <dbReference type="ARBA" id="ARBA00022448"/>
    </source>
</evidence>
<comment type="subcellular location">
    <subcellularLocation>
        <location evidence="1">Golgi apparatus</location>
    </subcellularLocation>
</comment>
<dbReference type="PRINTS" id="PR00320">
    <property type="entry name" value="GPROTEINBRPT"/>
</dbReference>
<keyword evidence="6" id="KW-0677">Repeat</keyword>
<evidence type="ECO:0000256" key="15">
    <source>
        <dbReference type="PROSITE-ProRule" id="PRU00221"/>
    </source>
</evidence>
<feature type="binding site" evidence="13">
    <location>
        <position position="78"/>
    </location>
    <ligand>
        <name>GTP</name>
        <dbReference type="ChEBI" id="CHEBI:37565"/>
    </ligand>
</feature>
<dbReference type="InterPro" id="IPR019775">
    <property type="entry name" value="WD40_repeat_CS"/>
</dbReference>
<evidence type="ECO:0000256" key="14">
    <source>
        <dbReference type="PIRSR" id="PIRSR606689-2"/>
    </source>
</evidence>
<keyword evidence="7 13" id="KW-0547">Nucleotide-binding</keyword>
<keyword evidence="14" id="KW-0460">Magnesium</keyword>
<feature type="binding site" evidence="14">
    <location>
        <position position="39"/>
    </location>
    <ligand>
        <name>Mg(2+)</name>
        <dbReference type="ChEBI" id="CHEBI:18420"/>
    </ligand>
</feature>
<dbReference type="FunFam" id="2.130.10.10:FF:001300">
    <property type="entry name" value="U4/U6 small nuclear ribonucleoprotein Prp4"/>
    <property type="match status" value="1"/>
</dbReference>
<feature type="binding site" evidence="13">
    <location>
        <begin position="32"/>
        <end position="39"/>
    </location>
    <ligand>
        <name>GTP</name>
        <dbReference type="ChEBI" id="CHEBI:37565"/>
    </ligand>
</feature>
<evidence type="ECO:0000313" key="17">
    <source>
        <dbReference type="EMBL" id="KAK3088517.1"/>
    </source>
</evidence>
<dbReference type="GO" id="GO:0005525">
    <property type="term" value="F:GTP binding"/>
    <property type="evidence" value="ECO:0007669"/>
    <property type="project" value="UniProtKB-KW"/>
</dbReference>
<evidence type="ECO:0000256" key="6">
    <source>
        <dbReference type="ARBA" id="ARBA00022737"/>
    </source>
</evidence>
<feature type="repeat" description="WD" evidence="15">
    <location>
        <begin position="693"/>
        <end position="724"/>
    </location>
</feature>
<keyword evidence="10 13" id="KW-0342">GTP-binding</keyword>
<dbReference type="Pfam" id="PF08799">
    <property type="entry name" value="PRP4"/>
    <property type="match status" value="1"/>
</dbReference>
<name>A0AA88XTN8_PINIB</name>
<dbReference type="Gene3D" id="2.130.10.10">
    <property type="entry name" value="YVTN repeat-like/Quinoprotein amine dehydrogenase"/>
    <property type="match status" value="2"/>
</dbReference>
<dbReference type="GO" id="GO:0000398">
    <property type="term" value="P:mRNA splicing, via spliceosome"/>
    <property type="evidence" value="ECO:0007669"/>
    <property type="project" value="TreeGrafter"/>
</dbReference>
<dbReference type="Gene3D" id="4.10.280.110">
    <property type="entry name" value="Pre-mRNA processing factor 4 domain"/>
    <property type="match status" value="1"/>
</dbReference>
<dbReference type="AlphaFoldDB" id="A0AA88XTN8"/>
<dbReference type="SUPFAM" id="SSF50978">
    <property type="entry name" value="WD40 repeat-like"/>
    <property type="match status" value="1"/>
</dbReference>
<keyword evidence="18" id="KW-1185">Reference proteome</keyword>
<keyword evidence="11" id="KW-0449">Lipoprotein</keyword>
<dbReference type="SUPFAM" id="SSF158230">
    <property type="entry name" value="PRP4-like"/>
    <property type="match status" value="1"/>
</dbReference>
<keyword evidence="5" id="KW-0519">Myristate</keyword>
<dbReference type="EMBL" id="VSWD01000011">
    <property type="protein sequence ID" value="KAK3088517.1"/>
    <property type="molecule type" value="Genomic_DNA"/>
</dbReference>